<evidence type="ECO:0000313" key="2">
    <source>
        <dbReference type="EMBL" id="KAJ8041696.1"/>
    </source>
</evidence>
<dbReference type="Pfam" id="PF04910">
    <property type="entry name" value="Tcf25"/>
    <property type="match status" value="1"/>
</dbReference>
<keyword evidence="3" id="KW-1185">Reference proteome</keyword>
<dbReference type="PANTHER" id="PTHR22684">
    <property type="entry name" value="NULP1-RELATED"/>
    <property type="match status" value="1"/>
</dbReference>
<proteinExistence type="predicted"/>
<name>A0A9Q1CAD0_HOLLE</name>
<dbReference type="EMBL" id="JAIZAY010000005">
    <property type="protein sequence ID" value="KAJ8041696.1"/>
    <property type="molecule type" value="Genomic_DNA"/>
</dbReference>
<dbReference type="Proteomes" id="UP001152320">
    <property type="component" value="Chromosome 5"/>
</dbReference>
<sequence length="669" mass="76207">MSSRALRKIHGDESVVVPTNVEGSSSEEGEDDATISVKVPEKKKKKNGPSNRFNLLIENDSGNDEKSEDESRENELNKIQTDGTDDINQGAKRKKRKKKKKKPASAQGNDRVVPESTGNKNGPQDVEDEVDRGIREANEILGTTTLTSVKATTAESCSSPQKPLLIIEHKHLNPDNEMKRIFGAQVVKNDLRHRGRNQRHHRSTWLTIPKPSWPSMSKQGLSMEKLSSQGGYNYFKYEHPKDYQQVQFKFLDAVESLDPNNIMELVRVYPYHGDSLLQLSDISRMSEDTAMAAELIERALYACECALHPLFNLTQANCKIDYRCPENRCLFIAIFKHIKYVGLRGCNRTAFEFCKLLLSLDPDLDPLGVLLMIDYYALKSEQYQFLKRLYDEWEAHKNLSQLPNHAFSAALTYLFLERNGQENACKADEMLQKALKMFPLVLLPLLEKCSIQPDKEVLSHPLFAAQTGCREPSALTQLVSLFVNRNYALWKEAEVAQWLESNVREVIKKTHDEEDILKQNKEKRKMRFQHAPRNIFRHIILSDLKDVTVSLPSELANEPVMTFDPLPPTDSIISYTRPGSIYCRRFRQGNNSWMTEFFRSLMPSYTPPPPGQVANLNEPPGDEGAVGGYLADDTDLRQGINALMDSMRDLLNSLQPNENEEDQDMEEVD</sequence>
<dbReference type="InterPro" id="IPR006994">
    <property type="entry name" value="TCF25/Rqc1"/>
</dbReference>
<accession>A0A9Q1CAD0</accession>
<feature type="region of interest" description="Disordered" evidence="1">
    <location>
        <begin position="1"/>
        <end position="128"/>
    </location>
</feature>
<dbReference type="GO" id="GO:1990112">
    <property type="term" value="C:RQC complex"/>
    <property type="evidence" value="ECO:0007669"/>
    <property type="project" value="TreeGrafter"/>
</dbReference>
<feature type="compositionally biased region" description="Basic residues" evidence="1">
    <location>
        <begin position="91"/>
        <end position="103"/>
    </location>
</feature>
<gene>
    <name evidence="2" type="ORF">HOLleu_12586</name>
</gene>
<organism evidence="2 3">
    <name type="scientific">Holothuria leucospilota</name>
    <name type="common">Black long sea cucumber</name>
    <name type="synonym">Mertensiothuria leucospilota</name>
    <dbReference type="NCBI Taxonomy" id="206669"/>
    <lineage>
        <taxon>Eukaryota</taxon>
        <taxon>Metazoa</taxon>
        <taxon>Echinodermata</taxon>
        <taxon>Eleutherozoa</taxon>
        <taxon>Echinozoa</taxon>
        <taxon>Holothuroidea</taxon>
        <taxon>Aspidochirotacea</taxon>
        <taxon>Aspidochirotida</taxon>
        <taxon>Holothuriidae</taxon>
        <taxon>Holothuria</taxon>
    </lineage>
</organism>
<dbReference type="AlphaFoldDB" id="A0A9Q1CAD0"/>
<reference evidence="2" key="1">
    <citation type="submission" date="2021-10" db="EMBL/GenBank/DDBJ databases">
        <title>Tropical sea cucumber genome reveals ecological adaptation and Cuvierian tubules defense mechanism.</title>
        <authorList>
            <person name="Chen T."/>
        </authorList>
    </citation>
    <scope>NUCLEOTIDE SEQUENCE</scope>
    <source>
        <strain evidence="2">Nanhai2018</strain>
        <tissue evidence="2">Muscle</tissue>
    </source>
</reference>
<dbReference type="PANTHER" id="PTHR22684:SF0">
    <property type="entry name" value="RIBOSOME QUALITY CONTROL COMPLEX SUBUNIT TCF25"/>
    <property type="match status" value="1"/>
</dbReference>
<dbReference type="OrthoDB" id="205993at2759"/>
<comment type="caution">
    <text evidence="2">The sequence shown here is derived from an EMBL/GenBank/DDBJ whole genome shotgun (WGS) entry which is preliminary data.</text>
</comment>
<protein>
    <submittedName>
        <fullName evidence="2">Transcription factor 25</fullName>
    </submittedName>
</protein>
<evidence type="ECO:0000256" key="1">
    <source>
        <dbReference type="SAM" id="MobiDB-lite"/>
    </source>
</evidence>
<evidence type="ECO:0000313" key="3">
    <source>
        <dbReference type="Proteomes" id="UP001152320"/>
    </source>
</evidence>